<dbReference type="SMART" id="SM00822">
    <property type="entry name" value="PKS_KR"/>
    <property type="match status" value="1"/>
</dbReference>
<accession>A0A508X0I0</accession>
<dbReference type="Gene3D" id="3.40.50.720">
    <property type="entry name" value="NAD(P)-binding Rossmann-like Domain"/>
    <property type="match status" value="1"/>
</dbReference>
<evidence type="ECO:0000259" key="5">
    <source>
        <dbReference type="SMART" id="SM00822"/>
    </source>
</evidence>
<reference evidence="7" key="3">
    <citation type="submission" date="2019-06" db="EMBL/GenBank/DDBJ databases">
        <authorList>
            <person name="Le Quere A."/>
            <person name="Colella S."/>
        </authorList>
    </citation>
    <scope>NUCLEOTIDE SEQUENCE</scope>
    <source>
        <strain evidence="7">EmedicaeMD41</strain>
    </source>
</reference>
<evidence type="ECO:0000313" key="6">
    <source>
        <dbReference type="EMBL" id="PLU09201.1"/>
    </source>
</evidence>
<dbReference type="PANTHER" id="PTHR44196:SF1">
    <property type="entry name" value="DEHYDROGENASE_REDUCTASE SDR FAMILY MEMBER 7B"/>
    <property type="match status" value="1"/>
</dbReference>
<dbReference type="EMBL" id="CABFNB010000116">
    <property type="protein sequence ID" value="VTZ63126.1"/>
    <property type="molecule type" value="Genomic_DNA"/>
</dbReference>
<gene>
    <name evidence="6" type="ORF">BMJ33_02050</name>
    <name evidence="7" type="ORF">EMEDMD4_490053</name>
</gene>
<dbReference type="GO" id="GO:0016020">
    <property type="term" value="C:membrane"/>
    <property type="evidence" value="ECO:0007669"/>
    <property type="project" value="TreeGrafter"/>
</dbReference>
<dbReference type="SUPFAM" id="SSF51735">
    <property type="entry name" value="NAD(P)-binding Rossmann-fold domains"/>
    <property type="match status" value="1"/>
</dbReference>
<keyword evidence="8" id="KW-1185">Reference proteome</keyword>
<evidence type="ECO:0000313" key="7">
    <source>
        <dbReference type="EMBL" id="VTZ63126.1"/>
    </source>
</evidence>
<dbReference type="AlphaFoldDB" id="A0A508X0I0"/>
<dbReference type="NCBIfam" id="NF005495">
    <property type="entry name" value="PRK07109.1"/>
    <property type="match status" value="1"/>
</dbReference>
<dbReference type="Proteomes" id="UP001190825">
    <property type="component" value="Unassembled WGS sequence"/>
</dbReference>
<comment type="similarity">
    <text evidence="1 3">Belongs to the short-chain dehydrogenases/reductases (SDR) family.</text>
</comment>
<dbReference type="PRINTS" id="PR00080">
    <property type="entry name" value="SDRFAMILY"/>
</dbReference>
<protein>
    <submittedName>
        <fullName evidence="6 7">Short-chain dehydrogenase</fullName>
    </submittedName>
</protein>
<feature type="region of interest" description="Disordered" evidence="4">
    <location>
        <begin position="269"/>
        <end position="299"/>
    </location>
</feature>
<dbReference type="EMBL" id="NBUC01000011">
    <property type="protein sequence ID" value="PLU09201.1"/>
    <property type="molecule type" value="Genomic_DNA"/>
</dbReference>
<dbReference type="PRINTS" id="PR00081">
    <property type="entry name" value="GDHRDH"/>
</dbReference>
<evidence type="ECO:0000256" key="4">
    <source>
        <dbReference type="SAM" id="MobiDB-lite"/>
    </source>
</evidence>
<dbReference type="InterPro" id="IPR002347">
    <property type="entry name" value="SDR_fam"/>
</dbReference>
<dbReference type="PROSITE" id="PS00061">
    <property type="entry name" value="ADH_SHORT"/>
    <property type="match status" value="1"/>
</dbReference>
<dbReference type="InterPro" id="IPR057326">
    <property type="entry name" value="KR_dom"/>
</dbReference>
<dbReference type="InterPro" id="IPR036291">
    <property type="entry name" value="NAD(P)-bd_dom_sf"/>
</dbReference>
<organism evidence="7">
    <name type="scientific">Sinorhizobium medicae</name>
    <dbReference type="NCBI Taxonomy" id="110321"/>
    <lineage>
        <taxon>Bacteria</taxon>
        <taxon>Pseudomonadati</taxon>
        <taxon>Pseudomonadota</taxon>
        <taxon>Alphaproteobacteria</taxon>
        <taxon>Hyphomicrobiales</taxon>
        <taxon>Rhizobiaceae</taxon>
        <taxon>Sinorhizobium/Ensifer group</taxon>
        <taxon>Sinorhizobium</taxon>
    </lineage>
</organism>
<evidence type="ECO:0000256" key="3">
    <source>
        <dbReference type="RuleBase" id="RU000363"/>
    </source>
</evidence>
<evidence type="ECO:0000256" key="1">
    <source>
        <dbReference type="ARBA" id="ARBA00006484"/>
    </source>
</evidence>
<sequence>MARQDLSGKVVVITGASSGFGKGAARRFAREGCSLVLAARRGNLLDELARECRSLGAPALAIEADVSDRERVARLASAALAEYGRIDIWVNNAGVGAIGPFEDIPLEDQAKVVETNLLGTLYGSFHAYRQFRQQGSGILINIASELGRETVPYYAAYTASKHGVIGLCDSLRQEVKQAGQENIHICAIMPTAHDTPFFDHVANYSGHEVRPPTPLHDPENVADAILAAARDPSNEDIVGWDGAIKIAAKRFLPGAADAVMARMMHKTQMGAPPATNSPGAVHSPVQDGTEVCGGRRAKG</sequence>
<proteinExistence type="inferred from homology"/>
<dbReference type="InterPro" id="IPR020904">
    <property type="entry name" value="Sc_DH/Rdtase_CS"/>
</dbReference>
<evidence type="ECO:0000256" key="2">
    <source>
        <dbReference type="ARBA" id="ARBA00023002"/>
    </source>
</evidence>
<dbReference type="RefSeq" id="WP_101778859.1">
    <property type="nucleotide sequence ID" value="NZ_CABFNB010000116.1"/>
</dbReference>
<feature type="domain" description="Ketoreductase" evidence="5">
    <location>
        <begin position="9"/>
        <end position="145"/>
    </location>
</feature>
<reference evidence="6" key="1">
    <citation type="submission" date="2017-04" db="EMBL/GenBank/DDBJ databases">
        <authorList>
            <person name="Porter S."/>
            <person name="Friesen M.L."/>
            <person name="Faber-Hammond J."/>
        </authorList>
    </citation>
    <scope>NUCLEOTIDE SEQUENCE</scope>
    <source>
        <strain evidence="6">Str16</strain>
    </source>
</reference>
<reference evidence="6 8" key="2">
    <citation type="journal article" date="2018" name="FEMS Microbiol. Ecol.">
        <title>Co-invading symbiotic mutualists of Medicago polymorpha retain high ancestral diversity and contain diverse accessory genomes.</title>
        <authorList>
            <person name="Porter S.S."/>
            <person name="Faber-Hammond J.J."/>
            <person name="Friesen M.L."/>
        </authorList>
    </citation>
    <scope>NUCLEOTIDE SEQUENCE [LARGE SCALE GENOMIC DNA]</scope>
    <source>
        <strain evidence="6 8">Str16</strain>
    </source>
</reference>
<dbReference type="GO" id="GO:0016491">
    <property type="term" value="F:oxidoreductase activity"/>
    <property type="evidence" value="ECO:0007669"/>
    <property type="project" value="UniProtKB-KW"/>
</dbReference>
<dbReference type="Proteomes" id="UP000507954">
    <property type="component" value="Unassembled WGS sequence"/>
</dbReference>
<evidence type="ECO:0000313" key="8">
    <source>
        <dbReference type="Proteomes" id="UP001190825"/>
    </source>
</evidence>
<keyword evidence="2" id="KW-0560">Oxidoreductase</keyword>
<dbReference type="PANTHER" id="PTHR44196">
    <property type="entry name" value="DEHYDROGENASE/REDUCTASE SDR FAMILY MEMBER 7B"/>
    <property type="match status" value="1"/>
</dbReference>
<dbReference type="Pfam" id="PF00106">
    <property type="entry name" value="adh_short"/>
    <property type="match status" value="1"/>
</dbReference>
<name>A0A508X0I0_9HYPH</name>